<evidence type="ECO:0000313" key="1">
    <source>
        <dbReference type="EMBL" id="EQB05133.1"/>
    </source>
</evidence>
<proteinExistence type="predicted"/>
<comment type="caution">
    <text evidence="1">The sequence shown here is derived from an EMBL/GenBank/DDBJ whole genome shotgun (WGS) entry which is preliminary data.</text>
</comment>
<evidence type="ECO:0000313" key="2">
    <source>
        <dbReference type="Proteomes" id="UP000015524"/>
    </source>
</evidence>
<organism evidence="1 2">
    <name type="scientific">Sphingobium baderi LL03</name>
    <dbReference type="NCBI Taxonomy" id="1114964"/>
    <lineage>
        <taxon>Bacteria</taxon>
        <taxon>Pseudomonadati</taxon>
        <taxon>Pseudomonadota</taxon>
        <taxon>Alphaproteobacteria</taxon>
        <taxon>Sphingomonadales</taxon>
        <taxon>Sphingomonadaceae</taxon>
        <taxon>Sphingobium</taxon>
    </lineage>
</organism>
<protein>
    <submittedName>
        <fullName evidence="1">Uncharacterized protein</fullName>
    </submittedName>
</protein>
<dbReference type="Proteomes" id="UP000015524">
    <property type="component" value="Unassembled WGS sequence"/>
</dbReference>
<sequence length="38" mass="4472">MIWMLYGEISLRLISSPRRTCARDMIIALPFYQDIRAA</sequence>
<keyword evidence="2" id="KW-1185">Reference proteome</keyword>
<accession>T0GYW3</accession>
<reference evidence="1 2" key="1">
    <citation type="journal article" date="2013" name="Genome Announc.">
        <title>Draft Genome Sequence of a Hexachlorocyclohexane-Degrading Bacterium, Sphingobium baderi Strain LL03T.</title>
        <authorList>
            <person name="Kaur J."/>
            <person name="Verma H."/>
            <person name="Tripathi C."/>
            <person name="Khurana J.P."/>
            <person name="Lal R."/>
        </authorList>
    </citation>
    <scope>NUCLEOTIDE SEQUENCE [LARGE SCALE GENOMIC DNA]</scope>
    <source>
        <strain evidence="1 2">LL03</strain>
    </source>
</reference>
<dbReference type="AlphaFoldDB" id="T0GYW3"/>
<name>T0GYW3_9SPHN</name>
<dbReference type="PATRIC" id="fig|1114964.8.peg.4312"/>
<dbReference type="EMBL" id="ATIB01000027">
    <property type="protein sequence ID" value="EQB05133.1"/>
    <property type="molecule type" value="Genomic_DNA"/>
</dbReference>
<gene>
    <name evidence="1" type="ORF">L485_03175</name>
</gene>